<proteinExistence type="predicted"/>
<evidence type="ECO:0000256" key="1">
    <source>
        <dbReference type="ARBA" id="ARBA00022723"/>
    </source>
</evidence>
<keyword evidence="2 4" id="KW-0408">Iron</keyword>
<dbReference type="GO" id="GO:0051536">
    <property type="term" value="F:iron-sulfur cluster binding"/>
    <property type="evidence" value="ECO:0007669"/>
    <property type="project" value="UniProtKB-KW"/>
</dbReference>
<keyword evidence="1 4" id="KW-0479">Metal-binding</keyword>
<evidence type="ECO:0000313" key="7">
    <source>
        <dbReference type="Proteomes" id="UP000606463"/>
    </source>
</evidence>
<dbReference type="SUPFAM" id="SSF54862">
    <property type="entry name" value="4Fe-4S ferredoxins"/>
    <property type="match status" value="1"/>
</dbReference>
<dbReference type="EMBL" id="DQVE01000057">
    <property type="protein sequence ID" value="HIP98871.1"/>
    <property type="molecule type" value="Genomic_DNA"/>
</dbReference>
<dbReference type="PROSITE" id="PS51379">
    <property type="entry name" value="4FE4S_FER_2"/>
    <property type="match status" value="1"/>
</dbReference>
<dbReference type="AlphaFoldDB" id="A0A9D0YPW3"/>
<organism evidence="6 7">
    <name type="scientific">Aquifex aeolicus</name>
    <dbReference type="NCBI Taxonomy" id="63363"/>
    <lineage>
        <taxon>Bacteria</taxon>
        <taxon>Pseudomonadati</taxon>
        <taxon>Aquificota</taxon>
        <taxon>Aquificia</taxon>
        <taxon>Aquificales</taxon>
        <taxon>Aquificaceae</taxon>
        <taxon>Aquifex</taxon>
    </lineage>
</organism>
<dbReference type="GO" id="GO:0005506">
    <property type="term" value="F:iron ion binding"/>
    <property type="evidence" value="ECO:0007669"/>
    <property type="project" value="UniProtKB-UniRule"/>
</dbReference>
<evidence type="ECO:0000256" key="2">
    <source>
        <dbReference type="ARBA" id="ARBA00023004"/>
    </source>
</evidence>
<dbReference type="Proteomes" id="UP000606463">
    <property type="component" value="Unassembled WGS sequence"/>
</dbReference>
<reference evidence="6" key="1">
    <citation type="journal article" date="2020" name="ISME J.">
        <title>Gammaproteobacteria mediating utilization of methyl-, sulfur- and petroleum organic compounds in deep ocean hydrothermal plumes.</title>
        <authorList>
            <person name="Zhou Z."/>
            <person name="Liu Y."/>
            <person name="Pan J."/>
            <person name="Cron B.R."/>
            <person name="Toner B.M."/>
            <person name="Anantharaman K."/>
            <person name="Breier J.A."/>
            <person name="Dick G.J."/>
            <person name="Li M."/>
        </authorList>
    </citation>
    <scope>NUCLEOTIDE SEQUENCE</scope>
    <source>
        <strain evidence="6">SZUA-1501</strain>
    </source>
</reference>
<comment type="caution">
    <text evidence="6">The sequence shown here is derived from an EMBL/GenBank/DDBJ whole genome shotgun (WGS) entry which is preliminary data.</text>
</comment>
<evidence type="ECO:0000256" key="4">
    <source>
        <dbReference type="RuleBase" id="RU368020"/>
    </source>
</evidence>
<dbReference type="Gene3D" id="3.30.70.20">
    <property type="match status" value="1"/>
</dbReference>
<sequence length="72" mass="7789">MACVKVHIDQDLCTACSLCYERLPEVFQDVGDGIATVGENNEGCFCDNVEEIKEIADECPASCIIVEDVDGC</sequence>
<keyword evidence="3 4" id="KW-0411">Iron-sulfur</keyword>
<name>A0A9D0YPW3_AQUAO</name>
<keyword evidence="4" id="KW-0249">Electron transport</keyword>
<evidence type="ECO:0000313" key="6">
    <source>
        <dbReference type="EMBL" id="HIP98871.1"/>
    </source>
</evidence>
<dbReference type="InterPro" id="IPR017896">
    <property type="entry name" value="4Fe4S_Fe-S-bd"/>
</dbReference>
<evidence type="ECO:0000259" key="5">
    <source>
        <dbReference type="PROSITE" id="PS51379"/>
    </source>
</evidence>
<dbReference type="PRINTS" id="PR00352">
    <property type="entry name" value="3FE4SFRDOXIN"/>
</dbReference>
<protein>
    <recommendedName>
        <fullName evidence="4">Ferredoxin</fullName>
    </recommendedName>
</protein>
<dbReference type="InterPro" id="IPR001080">
    <property type="entry name" value="3Fe4S_ferredoxin"/>
</dbReference>
<accession>A0A9D0YPW3</accession>
<dbReference type="Pfam" id="PF13459">
    <property type="entry name" value="Fer4_15"/>
    <property type="match status" value="1"/>
</dbReference>
<gene>
    <name evidence="6" type="ORF">EYH37_05900</name>
</gene>
<keyword evidence="4" id="KW-0813">Transport</keyword>
<dbReference type="GO" id="GO:0009055">
    <property type="term" value="F:electron transfer activity"/>
    <property type="evidence" value="ECO:0007669"/>
    <property type="project" value="UniProtKB-UniRule"/>
</dbReference>
<evidence type="ECO:0000256" key="3">
    <source>
        <dbReference type="ARBA" id="ARBA00023014"/>
    </source>
</evidence>
<feature type="domain" description="4Fe-4S ferredoxin-type" evidence="5">
    <location>
        <begin position="4"/>
        <end position="33"/>
    </location>
</feature>
<comment type="function">
    <text evidence="4">Ferredoxins are iron-sulfur proteins that transfer electrons in a wide variety of metabolic reactions.</text>
</comment>